<dbReference type="Pfam" id="PF13411">
    <property type="entry name" value="MerR_1"/>
    <property type="match status" value="1"/>
</dbReference>
<dbReference type="PANTHER" id="PTHR30204">
    <property type="entry name" value="REDOX-CYCLING DRUG-SENSING TRANSCRIPTIONAL ACTIVATOR SOXR"/>
    <property type="match status" value="1"/>
</dbReference>
<dbReference type="KEGG" id="ccro:CMC5_046990"/>
<gene>
    <name evidence="3" type="primary">merR</name>
    <name evidence="3" type="ORF">CMC5_046990</name>
</gene>
<dbReference type="InterPro" id="IPR047057">
    <property type="entry name" value="MerR_fam"/>
</dbReference>
<sequence length="309" mass="34709">MAKERLTIGELARRTGVPVKTLRFYSDEGLLPPSGRSRGNYRLYSERALARIDLIRTLREAGLGLPTIQAVLHRDLPLPEAMRLRLTAIEAHIASLRQTASALRAALRSELAEHDLRRLWTVTRLSRNERQTAIERFYQQVADGMPIDPEWLQQTIEFSTPQLPDEPTPEQIDAWIELAALINDPSFVESMRGQATTLWKKGFDGAAYQRASGEGIRLGREAIERGVPPTAPEVAERIHSIFRAMAAAHGAPADAVFLASLRMQSDRQDPRAARYWELVSTMNGQPPMTESLREWGWLVRALRHHAGAA</sequence>
<dbReference type="PROSITE" id="PS50937">
    <property type="entry name" value="HTH_MERR_2"/>
    <property type="match status" value="1"/>
</dbReference>
<dbReference type="InterPro" id="IPR009061">
    <property type="entry name" value="DNA-bd_dom_put_sf"/>
</dbReference>
<keyword evidence="1" id="KW-0238">DNA-binding</keyword>
<dbReference type="Proteomes" id="UP000067626">
    <property type="component" value="Chromosome"/>
</dbReference>
<dbReference type="RefSeq" id="WP_050432466.1">
    <property type="nucleotide sequence ID" value="NZ_CP012159.1"/>
</dbReference>
<dbReference type="SUPFAM" id="SSF46955">
    <property type="entry name" value="Putative DNA-binding domain"/>
    <property type="match status" value="1"/>
</dbReference>
<dbReference type="AlphaFoldDB" id="A0A0K1EI61"/>
<dbReference type="Gene3D" id="1.10.1660.10">
    <property type="match status" value="1"/>
</dbReference>
<dbReference type="InterPro" id="IPR000551">
    <property type="entry name" value="MerR-type_HTH_dom"/>
</dbReference>
<evidence type="ECO:0000313" key="3">
    <source>
        <dbReference type="EMBL" id="AKT40544.1"/>
    </source>
</evidence>
<reference evidence="3 4" key="1">
    <citation type="submission" date="2015-07" db="EMBL/GenBank/DDBJ databases">
        <title>Genome analysis of myxobacterium Chondromyces crocatus Cm c5 reveals a high potential for natural compound synthesis and the genetic basis for the loss of fruiting body formation.</title>
        <authorList>
            <person name="Zaburannyi N."/>
            <person name="Bunk B."/>
            <person name="Maier J."/>
            <person name="Overmann J."/>
            <person name="Mueller R."/>
        </authorList>
    </citation>
    <scope>NUCLEOTIDE SEQUENCE [LARGE SCALE GENOMIC DNA]</scope>
    <source>
        <strain evidence="3 4">Cm c5</strain>
    </source>
</reference>
<dbReference type="PANTHER" id="PTHR30204:SF93">
    <property type="entry name" value="HTH MERR-TYPE DOMAIN-CONTAINING PROTEIN"/>
    <property type="match status" value="1"/>
</dbReference>
<keyword evidence="4" id="KW-1185">Reference proteome</keyword>
<dbReference type="STRING" id="52.CMC5_046990"/>
<accession>A0A0K1EI61</accession>
<dbReference type="SMART" id="SM00422">
    <property type="entry name" value="HTH_MERR"/>
    <property type="match status" value="1"/>
</dbReference>
<dbReference type="EMBL" id="CP012159">
    <property type="protein sequence ID" value="AKT40544.1"/>
    <property type="molecule type" value="Genomic_DNA"/>
</dbReference>
<organism evidence="3 4">
    <name type="scientific">Chondromyces crocatus</name>
    <dbReference type="NCBI Taxonomy" id="52"/>
    <lineage>
        <taxon>Bacteria</taxon>
        <taxon>Pseudomonadati</taxon>
        <taxon>Myxococcota</taxon>
        <taxon>Polyangia</taxon>
        <taxon>Polyangiales</taxon>
        <taxon>Polyangiaceae</taxon>
        <taxon>Chondromyces</taxon>
    </lineage>
</organism>
<name>A0A0K1EI61_CHOCO</name>
<dbReference type="PATRIC" id="fig|52.7.peg.5185"/>
<dbReference type="PRINTS" id="PR00040">
    <property type="entry name" value="HTHMERR"/>
</dbReference>
<evidence type="ECO:0000256" key="1">
    <source>
        <dbReference type="ARBA" id="ARBA00023125"/>
    </source>
</evidence>
<dbReference type="GO" id="GO:0003700">
    <property type="term" value="F:DNA-binding transcription factor activity"/>
    <property type="evidence" value="ECO:0007669"/>
    <property type="project" value="InterPro"/>
</dbReference>
<protein>
    <submittedName>
        <fullName evidence="3">MerR family transcriptional regulator</fullName>
    </submittedName>
</protein>
<evidence type="ECO:0000313" key="4">
    <source>
        <dbReference type="Proteomes" id="UP000067626"/>
    </source>
</evidence>
<proteinExistence type="predicted"/>
<dbReference type="GO" id="GO:0003677">
    <property type="term" value="F:DNA binding"/>
    <property type="evidence" value="ECO:0007669"/>
    <property type="project" value="UniProtKB-KW"/>
</dbReference>
<evidence type="ECO:0000259" key="2">
    <source>
        <dbReference type="PROSITE" id="PS50937"/>
    </source>
</evidence>
<feature type="domain" description="HTH merR-type" evidence="2">
    <location>
        <begin position="5"/>
        <end position="74"/>
    </location>
</feature>
<dbReference type="OrthoDB" id="9811000at2"/>